<feature type="transmembrane region" description="Helical" evidence="6">
    <location>
        <begin position="314"/>
        <end position="332"/>
    </location>
</feature>
<dbReference type="GO" id="GO:0016020">
    <property type="term" value="C:membrane"/>
    <property type="evidence" value="ECO:0007669"/>
    <property type="project" value="UniProtKB-SubCell"/>
</dbReference>
<keyword evidence="4 6" id="KW-0472">Membrane</keyword>
<feature type="transmembrane region" description="Helical" evidence="6">
    <location>
        <begin position="179"/>
        <end position="198"/>
    </location>
</feature>
<dbReference type="eggNOG" id="ENOG502RWDV">
    <property type="taxonomic scope" value="Eukaryota"/>
</dbReference>
<dbReference type="Proteomes" id="UP000008743">
    <property type="component" value="Unassembled WGS sequence"/>
</dbReference>
<evidence type="ECO:0000259" key="7">
    <source>
        <dbReference type="Pfam" id="PF06813"/>
    </source>
</evidence>
<evidence type="ECO:0000256" key="4">
    <source>
        <dbReference type="ARBA" id="ARBA00023136"/>
    </source>
</evidence>
<dbReference type="InParanoid" id="A0A0D2WSP6"/>
<feature type="transmembrane region" description="Helical" evidence="6">
    <location>
        <begin position="56"/>
        <end position="75"/>
    </location>
</feature>
<feature type="transmembrane region" description="Helical" evidence="6">
    <location>
        <begin position="116"/>
        <end position="140"/>
    </location>
</feature>
<comment type="subcellular location">
    <subcellularLocation>
        <location evidence="1">Membrane</location>
        <topology evidence="1">Multi-pass membrane protein</topology>
    </subcellularLocation>
</comment>
<feature type="transmembrane region" description="Helical" evidence="6">
    <location>
        <begin position="152"/>
        <end position="173"/>
    </location>
</feature>
<sequence>MGVAAILTDLRPPRRLVLPFSCGTLLLLCMGTIYSFGVLGVRIKSRLELTEPEITAIQTAGLLGMYFGVTSGLFFDRFGPRLTCLVSAAIASGCYLVTYASLAGTFWAPTDTPYELLVALFFGIGQASHGFYTAAMAVNLRWLPFHIRAKATGVLAACVGLSSGIFTLIYEAFNEANSYYIFVAGAYTFVGIIGAIFLKFPPSSGDGAAAAHSSTSAGTTEIAMTPPKRQRSSRRSAKYARLQEEEEADEDDDDEDHDDAQAEKEEAAAAAADDDEGQNAPSVDEESHKQLAQLAQTDPNLDITGKRLLLNSNFWILFFVMAMQDGAGAMFINKLGSIIATEPDCGCNKSTLTVAFAIANACGRIFWGSVADAYRRVLSPVLVLLLTVAGMGGAMVFVAAFPAQLALASIIVALCFGGLMALGPVIVGELFGFKHFGTNWGMTVLSPAAGTILFSIMYSQIYVSQIADPTQTNCYGVACFRLSFILAALACAVATVVCYWLHRRTYANPACVIATGSRSGAMH</sequence>
<feature type="transmembrane region" description="Helical" evidence="6">
    <location>
        <begin position="352"/>
        <end position="374"/>
    </location>
</feature>
<dbReference type="PhylomeDB" id="A0A0D2WSP6"/>
<evidence type="ECO:0000256" key="5">
    <source>
        <dbReference type="SAM" id="MobiDB-lite"/>
    </source>
</evidence>
<feature type="compositionally biased region" description="Basic residues" evidence="5">
    <location>
        <begin position="228"/>
        <end position="238"/>
    </location>
</feature>
<accession>A0A0D2WSP6</accession>
<gene>
    <name evidence="9" type="ORF">CAOG_005141</name>
</gene>
<evidence type="ECO:0000256" key="3">
    <source>
        <dbReference type="ARBA" id="ARBA00022989"/>
    </source>
</evidence>
<evidence type="ECO:0000256" key="1">
    <source>
        <dbReference type="ARBA" id="ARBA00004141"/>
    </source>
</evidence>
<dbReference type="Pfam" id="PF23262">
    <property type="entry name" value="NFD4_C"/>
    <property type="match status" value="1"/>
</dbReference>
<feature type="domain" description="Nodulin-like" evidence="7">
    <location>
        <begin position="21"/>
        <end position="206"/>
    </location>
</feature>
<protein>
    <submittedName>
        <fullName evidence="9">Uncharacterized protein</fullName>
    </submittedName>
</protein>
<reference evidence="10" key="1">
    <citation type="submission" date="2011-02" db="EMBL/GenBank/DDBJ databases">
        <title>The Genome Sequence of Capsaspora owczarzaki ATCC 30864.</title>
        <authorList>
            <person name="Russ C."/>
            <person name="Cuomo C."/>
            <person name="Burger G."/>
            <person name="Gray M.W."/>
            <person name="Holland P.W.H."/>
            <person name="King N."/>
            <person name="Lang F.B.F."/>
            <person name="Roger A.J."/>
            <person name="Ruiz-Trillo I."/>
            <person name="Young S.K."/>
            <person name="Zeng Q."/>
            <person name="Gargeya S."/>
            <person name="Alvarado L."/>
            <person name="Berlin A."/>
            <person name="Chapman S.B."/>
            <person name="Chen Z."/>
            <person name="Freedman E."/>
            <person name="Gellesch M."/>
            <person name="Goldberg J."/>
            <person name="Griggs A."/>
            <person name="Gujja S."/>
            <person name="Heilman E."/>
            <person name="Heiman D."/>
            <person name="Howarth C."/>
            <person name="Mehta T."/>
            <person name="Neiman D."/>
            <person name="Pearson M."/>
            <person name="Roberts A."/>
            <person name="Saif S."/>
            <person name="Shea T."/>
            <person name="Shenoy N."/>
            <person name="Sisk P."/>
            <person name="Stolte C."/>
            <person name="Sykes S."/>
            <person name="White J."/>
            <person name="Yandava C."/>
            <person name="Haas B."/>
            <person name="Nusbaum C."/>
            <person name="Birren B."/>
        </authorList>
    </citation>
    <scope>NUCLEOTIDE SEQUENCE</scope>
    <source>
        <strain evidence="10">ATCC 30864</strain>
    </source>
</reference>
<feature type="transmembrane region" description="Helical" evidence="6">
    <location>
        <begin position="82"/>
        <end position="104"/>
    </location>
</feature>
<dbReference type="InterPro" id="IPR056555">
    <property type="entry name" value="NFD4_C"/>
</dbReference>
<keyword evidence="2 6" id="KW-0812">Transmembrane</keyword>
<feature type="transmembrane region" description="Helical" evidence="6">
    <location>
        <begin position="16"/>
        <end position="36"/>
    </location>
</feature>
<evidence type="ECO:0000256" key="6">
    <source>
        <dbReference type="SAM" id="Phobius"/>
    </source>
</evidence>
<dbReference type="RefSeq" id="XP_004346826.2">
    <property type="nucleotide sequence ID" value="XM_004346776.2"/>
</dbReference>
<dbReference type="InterPro" id="IPR036259">
    <property type="entry name" value="MFS_trans_sf"/>
</dbReference>
<evidence type="ECO:0000256" key="2">
    <source>
        <dbReference type="ARBA" id="ARBA00022692"/>
    </source>
</evidence>
<dbReference type="InterPro" id="IPR010658">
    <property type="entry name" value="Nodulin-like"/>
</dbReference>
<evidence type="ECO:0000259" key="8">
    <source>
        <dbReference type="Pfam" id="PF23262"/>
    </source>
</evidence>
<dbReference type="EMBL" id="KE346367">
    <property type="protein sequence ID" value="KJE94508.1"/>
    <property type="molecule type" value="Genomic_DNA"/>
</dbReference>
<name>A0A0D2WSP6_CAPO3</name>
<feature type="transmembrane region" description="Helical" evidence="6">
    <location>
        <begin position="475"/>
        <end position="501"/>
    </location>
</feature>
<evidence type="ECO:0000313" key="9">
    <source>
        <dbReference type="EMBL" id="KJE94508.1"/>
    </source>
</evidence>
<dbReference type="SUPFAM" id="SSF103473">
    <property type="entry name" value="MFS general substrate transporter"/>
    <property type="match status" value="1"/>
</dbReference>
<organism evidence="9 10">
    <name type="scientific">Capsaspora owczarzaki (strain ATCC 30864)</name>
    <dbReference type="NCBI Taxonomy" id="595528"/>
    <lineage>
        <taxon>Eukaryota</taxon>
        <taxon>Filasterea</taxon>
        <taxon>Capsaspora</taxon>
    </lineage>
</organism>
<feature type="compositionally biased region" description="Low complexity" evidence="5">
    <location>
        <begin position="208"/>
        <end position="220"/>
    </location>
</feature>
<dbReference type="PANTHER" id="PTHR21576">
    <property type="entry name" value="UNCHARACTERIZED NODULIN-LIKE PROTEIN"/>
    <property type="match status" value="1"/>
</dbReference>
<dbReference type="STRING" id="595528.A0A0D2WSP6"/>
<feature type="transmembrane region" description="Helical" evidence="6">
    <location>
        <begin position="444"/>
        <end position="463"/>
    </location>
</feature>
<dbReference type="Gene3D" id="1.20.1250.20">
    <property type="entry name" value="MFS general substrate transporter like domains"/>
    <property type="match status" value="2"/>
</dbReference>
<dbReference type="Pfam" id="PF06813">
    <property type="entry name" value="Nodulin-like"/>
    <property type="match status" value="1"/>
</dbReference>
<keyword evidence="3 6" id="KW-1133">Transmembrane helix</keyword>
<feature type="region of interest" description="Disordered" evidence="5">
    <location>
        <begin position="208"/>
        <end position="290"/>
    </location>
</feature>
<evidence type="ECO:0000313" key="10">
    <source>
        <dbReference type="Proteomes" id="UP000008743"/>
    </source>
</evidence>
<proteinExistence type="predicted"/>
<feature type="transmembrane region" description="Helical" evidence="6">
    <location>
        <begin position="407"/>
        <end position="432"/>
    </location>
</feature>
<feature type="compositionally biased region" description="Acidic residues" evidence="5">
    <location>
        <begin position="244"/>
        <end position="258"/>
    </location>
</feature>
<dbReference type="AlphaFoldDB" id="A0A0D2WSP6"/>
<feature type="transmembrane region" description="Helical" evidence="6">
    <location>
        <begin position="381"/>
        <end position="401"/>
    </location>
</feature>
<dbReference type="PANTHER" id="PTHR21576:SF158">
    <property type="entry name" value="RIBOSOMAL RNA-PROCESSING PROTEIN 12-LIKE CONSERVED DOMAIN-CONTAINING PROTEIN"/>
    <property type="match status" value="1"/>
</dbReference>
<keyword evidence="10" id="KW-1185">Reference proteome</keyword>
<dbReference type="OrthoDB" id="6089360at2759"/>
<feature type="domain" description="NFD4 C-terminal" evidence="8">
    <location>
        <begin position="306"/>
        <end position="505"/>
    </location>
</feature>